<accession>A0AA35PR71</accession>
<sequence length="155" mass="17699">QGKSPGMDGIPIDLLRLDVEWWAIKLVPLFNSIYHSALVPKSWNNSIVVPIFKKGDRNCQENYRPISLLPCISKIYAKSLLIKLEEWMLTKGLPGKEQAGFKAGASTLDQCLVLSHLVDKYVMRNKRKLFVAFVDLKSAFDSVDRNKLWTKLEHL</sequence>
<dbReference type="PANTHER" id="PTHR19446">
    <property type="entry name" value="REVERSE TRANSCRIPTASES"/>
    <property type="match status" value="1"/>
</dbReference>
<evidence type="ECO:0000259" key="1">
    <source>
        <dbReference type="PROSITE" id="PS50878"/>
    </source>
</evidence>
<dbReference type="Proteomes" id="UP001178461">
    <property type="component" value="Chromosome Z"/>
</dbReference>
<protein>
    <recommendedName>
        <fullName evidence="1">Reverse transcriptase domain-containing protein</fullName>
    </recommendedName>
</protein>
<dbReference type="InterPro" id="IPR000477">
    <property type="entry name" value="RT_dom"/>
</dbReference>
<proteinExistence type="predicted"/>
<evidence type="ECO:0000313" key="3">
    <source>
        <dbReference type="Proteomes" id="UP001178461"/>
    </source>
</evidence>
<dbReference type="AlphaFoldDB" id="A0AA35PR71"/>
<dbReference type="Pfam" id="PF00078">
    <property type="entry name" value="RVT_1"/>
    <property type="match status" value="1"/>
</dbReference>
<evidence type="ECO:0000313" key="2">
    <source>
        <dbReference type="EMBL" id="CAI5793987.1"/>
    </source>
</evidence>
<dbReference type="EMBL" id="OX395140">
    <property type="protein sequence ID" value="CAI5793987.1"/>
    <property type="molecule type" value="Genomic_DNA"/>
</dbReference>
<feature type="non-terminal residue" evidence="2">
    <location>
        <position position="1"/>
    </location>
</feature>
<organism evidence="2 3">
    <name type="scientific">Podarcis lilfordi</name>
    <name type="common">Lilford's wall lizard</name>
    <dbReference type="NCBI Taxonomy" id="74358"/>
    <lineage>
        <taxon>Eukaryota</taxon>
        <taxon>Metazoa</taxon>
        <taxon>Chordata</taxon>
        <taxon>Craniata</taxon>
        <taxon>Vertebrata</taxon>
        <taxon>Euteleostomi</taxon>
        <taxon>Lepidosauria</taxon>
        <taxon>Squamata</taxon>
        <taxon>Bifurcata</taxon>
        <taxon>Unidentata</taxon>
        <taxon>Episquamata</taxon>
        <taxon>Laterata</taxon>
        <taxon>Lacertibaenia</taxon>
        <taxon>Lacertidae</taxon>
        <taxon>Podarcis</taxon>
    </lineage>
</organism>
<feature type="domain" description="Reverse transcriptase" evidence="1">
    <location>
        <begin position="32"/>
        <end position="155"/>
    </location>
</feature>
<keyword evidence="3" id="KW-1185">Reference proteome</keyword>
<reference evidence="2" key="1">
    <citation type="submission" date="2022-12" db="EMBL/GenBank/DDBJ databases">
        <authorList>
            <person name="Alioto T."/>
            <person name="Alioto T."/>
            <person name="Gomez Garrido J."/>
        </authorList>
    </citation>
    <scope>NUCLEOTIDE SEQUENCE</scope>
</reference>
<name>A0AA35PR71_9SAUR</name>
<gene>
    <name evidence="2" type="ORF">PODLI_1B001001</name>
</gene>
<dbReference type="PROSITE" id="PS50878">
    <property type="entry name" value="RT_POL"/>
    <property type="match status" value="1"/>
</dbReference>
<feature type="non-terminal residue" evidence="2">
    <location>
        <position position="155"/>
    </location>
</feature>